<dbReference type="AlphaFoldDB" id="A0A0A0DIZ9"/>
<dbReference type="InterPro" id="IPR006660">
    <property type="entry name" value="Arsenate_reductase-like"/>
</dbReference>
<evidence type="ECO:0000313" key="5">
    <source>
        <dbReference type="Proteomes" id="UP000030019"/>
    </source>
</evidence>
<dbReference type="EMBL" id="JPEN01000072">
    <property type="protein sequence ID" value="KGM36937.1"/>
    <property type="molecule type" value="Genomic_DNA"/>
</dbReference>
<reference evidence="4 5" key="1">
    <citation type="submission" date="2014-06" db="EMBL/GenBank/DDBJ databases">
        <authorList>
            <person name="Teng J.L."/>
            <person name="Huang Y."/>
            <person name="Tse H."/>
            <person name="Lau S.K."/>
            <person name="Woo P.C."/>
        </authorList>
    </citation>
    <scope>NUCLEOTIDE SEQUENCE [LARGE SCALE GENOMIC DNA]</scope>
    <source>
        <strain evidence="4 5">HKU4</strain>
    </source>
</reference>
<comment type="caution">
    <text evidence="4">The sequence shown here is derived from an EMBL/GenBank/DDBJ whole genome shotgun (WGS) entry which is preliminary data.</text>
</comment>
<organism evidence="4 5">
    <name type="scientific">Streptococcus sinensis</name>
    <dbReference type="NCBI Taxonomy" id="176090"/>
    <lineage>
        <taxon>Bacteria</taxon>
        <taxon>Bacillati</taxon>
        <taxon>Bacillota</taxon>
        <taxon>Bacilli</taxon>
        <taxon>Lactobacillales</taxon>
        <taxon>Streptococcaceae</taxon>
        <taxon>Streptococcus</taxon>
    </lineage>
</organism>
<dbReference type="PANTHER" id="PTHR30041:SF5">
    <property type="entry name" value="ARSENATE REDUCTASE-RELATED"/>
    <property type="match status" value="1"/>
</dbReference>
<accession>A0A0A0DIZ9</accession>
<name>A0A0A0DIZ9_9STRE</name>
<dbReference type="Gene3D" id="3.40.30.10">
    <property type="entry name" value="Glutaredoxin"/>
    <property type="match status" value="1"/>
</dbReference>
<gene>
    <name evidence="4" type="ORF">SSIN_1290</name>
</gene>
<dbReference type="STRING" id="176090.SSIN_1290"/>
<dbReference type="GO" id="GO:0046685">
    <property type="term" value="P:response to arsenic-containing substance"/>
    <property type="evidence" value="ECO:0007669"/>
    <property type="project" value="TreeGrafter"/>
</dbReference>
<dbReference type="PANTHER" id="PTHR30041">
    <property type="entry name" value="ARSENATE REDUCTASE"/>
    <property type="match status" value="1"/>
</dbReference>
<evidence type="ECO:0000256" key="3">
    <source>
        <dbReference type="PROSITE-ProRule" id="PRU01282"/>
    </source>
</evidence>
<keyword evidence="2 4" id="KW-0560">Oxidoreductase</keyword>
<dbReference type="Proteomes" id="UP000030019">
    <property type="component" value="Unassembled WGS sequence"/>
</dbReference>
<dbReference type="eggNOG" id="COG1393">
    <property type="taxonomic scope" value="Bacteria"/>
</dbReference>
<dbReference type="PATRIC" id="fig|176090.4.peg.1251"/>
<dbReference type="PROSITE" id="PS51353">
    <property type="entry name" value="ARSC"/>
    <property type="match status" value="1"/>
</dbReference>
<dbReference type="SUPFAM" id="SSF52833">
    <property type="entry name" value="Thioredoxin-like"/>
    <property type="match status" value="1"/>
</dbReference>
<dbReference type="GO" id="GO:0008794">
    <property type="term" value="F:arsenate reductase (glutaredoxin) activity"/>
    <property type="evidence" value="ECO:0007669"/>
    <property type="project" value="UniProtKB-EC"/>
</dbReference>
<comment type="similarity">
    <text evidence="1 3">Belongs to the ArsC family.</text>
</comment>
<keyword evidence="5" id="KW-1185">Reference proteome</keyword>
<sequence>MNQVTIYHNPNCGTSRNVLAMIRAVGIEPQIIEYLQTPPKEKELKQLLVLKNYYVPMSQNMRSFIYKKLNRNKLL</sequence>
<evidence type="ECO:0000313" key="4">
    <source>
        <dbReference type="EMBL" id="KGM36937.1"/>
    </source>
</evidence>
<protein>
    <submittedName>
        <fullName evidence="4">Arsenate reductase</fullName>
        <ecNumber evidence="4">1.20.4.1</ecNumber>
    </submittedName>
</protein>
<dbReference type="InterPro" id="IPR036249">
    <property type="entry name" value="Thioredoxin-like_sf"/>
</dbReference>
<evidence type="ECO:0000256" key="2">
    <source>
        <dbReference type="ARBA" id="ARBA00023002"/>
    </source>
</evidence>
<proteinExistence type="inferred from homology"/>
<evidence type="ECO:0000256" key="1">
    <source>
        <dbReference type="ARBA" id="ARBA00007198"/>
    </source>
</evidence>
<dbReference type="EC" id="1.20.4.1" evidence="4"/>